<evidence type="ECO:0000313" key="3">
    <source>
        <dbReference type="Proteomes" id="UP000187941"/>
    </source>
</evidence>
<accession>A0A1P9WWE7</accession>
<gene>
    <name evidence="2" type="ORF">AWR27_10390</name>
</gene>
<dbReference type="OrthoDB" id="633728at2"/>
<name>A0A1P9WWE7_9BACT</name>
<reference evidence="2 3" key="1">
    <citation type="submission" date="2016-01" db="EMBL/GenBank/DDBJ databases">
        <authorList>
            <person name="Oliw E.H."/>
        </authorList>
    </citation>
    <scope>NUCLEOTIDE SEQUENCE [LARGE SCALE GENOMIC DNA]</scope>
    <source>
        <strain evidence="2 3">DY10</strain>
    </source>
</reference>
<dbReference type="EMBL" id="CP014263">
    <property type="protein sequence ID" value="AQG79699.1"/>
    <property type="molecule type" value="Genomic_DNA"/>
</dbReference>
<dbReference type="Proteomes" id="UP000187941">
    <property type="component" value="Chromosome"/>
</dbReference>
<dbReference type="AlphaFoldDB" id="A0A1P9WWE7"/>
<dbReference type="KEGG" id="smon:AWR27_10390"/>
<dbReference type="RefSeq" id="WP_077131133.1">
    <property type="nucleotide sequence ID" value="NZ_CP014263.1"/>
</dbReference>
<protein>
    <submittedName>
        <fullName evidence="2">Uncharacterized protein</fullName>
    </submittedName>
</protein>
<feature type="region of interest" description="Disordered" evidence="1">
    <location>
        <begin position="474"/>
        <end position="503"/>
    </location>
</feature>
<evidence type="ECO:0000256" key="1">
    <source>
        <dbReference type="SAM" id="MobiDB-lite"/>
    </source>
</evidence>
<proteinExistence type="predicted"/>
<organism evidence="2 3">
    <name type="scientific">Spirosoma montaniterrae</name>
    <dbReference type="NCBI Taxonomy" id="1178516"/>
    <lineage>
        <taxon>Bacteria</taxon>
        <taxon>Pseudomonadati</taxon>
        <taxon>Bacteroidota</taxon>
        <taxon>Cytophagia</taxon>
        <taxon>Cytophagales</taxon>
        <taxon>Cytophagaceae</taxon>
        <taxon>Spirosoma</taxon>
    </lineage>
</organism>
<evidence type="ECO:0000313" key="2">
    <source>
        <dbReference type="EMBL" id="AQG79699.1"/>
    </source>
</evidence>
<dbReference type="STRING" id="1178516.AWR27_10390"/>
<sequence>MIIVLFICSMADGLAQPRTNINPLTYRASQIAARRAAAIPDHQIIENDKIRAGINLRYGGSITYLAFKDNRGGLASTENMVNNNDLGRQVQIALYSGPSDYSQRGASAWVGLGWNPIQAGDTWGNPARILDFRKEDNLLYVKSVPMQFAINNEPGEATIEHWIRLDGNAVKVHCRVVMFRSDKTQYEARGQEMPCVYLNGGYRNIHYYAGRQPFTNDGLQIDRYNVQTERDGTRAEFGNVFPSEPWMASVNDNQYGVGLYYPNMYDWTRGYFGFDYGGNELGGDASYIAVSNFEVLDHNIVHEWDYELILGSVSEIRSYVYSKPRPAAGPNYRFLASRQGWHYYKTFDTGWPIQNKLHIRLDNPRSNEIKSPSVLWRGASNQQLYLRAAFKTQQKRFRLSWRNLEDRAIRVNDPNRYHEFPIENDGQMRTYRIDLSQNDNWKSALVNQIALKAVDGETNTDGWVEIEWMARSENGPTSETQQPEQPPVVVGPPITDGPVDEGCKPGCVPIKVERIRYARAVPR</sequence>
<keyword evidence="3" id="KW-1185">Reference proteome</keyword>